<evidence type="ECO:0000313" key="11">
    <source>
        <dbReference type="Proteomes" id="UP001396334"/>
    </source>
</evidence>
<keyword evidence="7" id="KW-0560">Oxidoreductase</keyword>
<feature type="domain" description="FAD-binding PCMH-type" evidence="9">
    <location>
        <begin position="77"/>
        <end position="251"/>
    </location>
</feature>
<organism evidence="10 11">
    <name type="scientific">Hibiscus sabdariffa</name>
    <name type="common">roselle</name>
    <dbReference type="NCBI Taxonomy" id="183260"/>
    <lineage>
        <taxon>Eukaryota</taxon>
        <taxon>Viridiplantae</taxon>
        <taxon>Streptophyta</taxon>
        <taxon>Embryophyta</taxon>
        <taxon>Tracheophyta</taxon>
        <taxon>Spermatophyta</taxon>
        <taxon>Magnoliopsida</taxon>
        <taxon>eudicotyledons</taxon>
        <taxon>Gunneridae</taxon>
        <taxon>Pentapetalae</taxon>
        <taxon>rosids</taxon>
        <taxon>malvids</taxon>
        <taxon>Malvales</taxon>
        <taxon>Malvaceae</taxon>
        <taxon>Malvoideae</taxon>
        <taxon>Hibiscus</taxon>
    </lineage>
</organism>
<evidence type="ECO:0000313" key="10">
    <source>
        <dbReference type="EMBL" id="KAK9030147.1"/>
    </source>
</evidence>
<reference evidence="10 11" key="1">
    <citation type="journal article" date="2024" name="G3 (Bethesda)">
        <title>Genome assembly of Hibiscus sabdariffa L. provides insights into metabolisms of medicinal natural products.</title>
        <authorList>
            <person name="Kim T."/>
        </authorList>
    </citation>
    <scope>NUCLEOTIDE SEQUENCE [LARGE SCALE GENOMIC DNA]</scope>
    <source>
        <strain evidence="10">TK-2024</strain>
        <tissue evidence="10">Old leaves</tissue>
    </source>
</reference>
<keyword evidence="11" id="KW-1185">Reference proteome</keyword>
<dbReference type="Gene3D" id="3.30.43.10">
    <property type="entry name" value="Uridine Diphospho-n-acetylenolpyruvylglucosamine Reductase, domain 2"/>
    <property type="match status" value="1"/>
</dbReference>
<keyword evidence="4" id="KW-0732">Signal</keyword>
<dbReference type="InterPro" id="IPR016169">
    <property type="entry name" value="FAD-bd_PCMH_sub2"/>
</dbReference>
<comment type="caution">
    <text evidence="10">The sequence shown here is derived from an EMBL/GenBank/DDBJ whole genome shotgun (WGS) entry which is preliminary data.</text>
</comment>
<evidence type="ECO:0000259" key="9">
    <source>
        <dbReference type="PROSITE" id="PS51387"/>
    </source>
</evidence>
<dbReference type="PANTHER" id="PTHR32448">
    <property type="entry name" value="OS08G0158400 PROTEIN"/>
    <property type="match status" value="1"/>
</dbReference>
<evidence type="ECO:0000256" key="2">
    <source>
        <dbReference type="ARBA" id="ARBA00005466"/>
    </source>
</evidence>
<dbReference type="Gene3D" id="3.40.462.20">
    <property type="match status" value="1"/>
</dbReference>
<keyword evidence="6" id="KW-0274">FAD</keyword>
<evidence type="ECO:0000256" key="5">
    <source>
        <dbReference type="ARBA" id="ARBA00022741"/>
    </source>
</evidence>
<evidence type="ECO:0000256" key="3">
    <source>
        <dbReference type="ARBA" id="ARBA00022630"/>
    </source>
</evidence>
<dbReference type="InterPro" id="IPR016167">
    <property type="entry name" value="FAD-bd_PCMH_sub1"/>
</dbReference>
<dbReference type="Pfam" id="PF01565">
    <property type="entry name" value="FAD_binding_4"/>
    <property type="match status" value="1"/>
</dbReference>
<name>A0ABR2SY37_9ROSI</name>
<dbReference type="Proteomes" id="UP001396334">
    <property type="component" value="Unassembled WGS sequence"/>
</dbReference>
<keyword evidence="8" id="KW-0325">Glycoprotein</keyword>
<dbReference type="InterPro" id="IPR016166">
    <property type="entry name" value="FAD-bd_PCMH"/>
</dbReference>
<evidence type="ECO:0000256" key="4">
    <source>
        <dbReference type="ARBA" id="ARBA00022729"/>
    </source>
</evidence>
<dbReference type="PROSITE" id="PS51387">
    <property type="entry name" value="FAD_PCMH"/>
    <property type="match status" value="1"/>
</dbReference>
<sequence>MGILKAVVVLTLIPTVLLSVLWRAILDSDSNNPFIQCILDNSLPYHPISSAIYTPQSSAYSSVLESYIRNLRFNESWTTKPFLILTALHESHIQAAVTCGKSHGVRMKIRSGGHDYEGLSYVSNAPFFLLDMFNLRSIDVDIESETAWVQTGATLGEVFYRIAEKSKTHGFPAGVCPTVGVGGHVSGAGYGNMMRKYGVSADNILDAVIVDSHGRLLDRQSMGEDLFWAIRGGGGASFAVIVAYKIKLVRVPERVTVFQVEKTLVEDATDIVDQWQHVSSNLPEELFIRLMLDVVKSRQSGEKTVRASFISLFLGDSDSLLSVMNQRFPKLGLSKSDCIEMSWVKSVLFWYNIPLDTDNKVLLDRTPPTLNYLKRKSDYVREPIPRAGLESIWKKMIELETPRMYFNPYGGKMAEIAAEEIPFPHRAGNLWKIQYIANWKEAGVETANHYIDLTRKLHEFMTPFVSKNPRQAFLNYRDADLGSNYHAKGLYEEARVQGMKWFMGNFYRLVKIKTEVDPSNFFCYEQSIPLLPSQENLDASV</sequence>
<keyword evidence="5" id="KW-0547">Nucleotide-binding</keyword>
<dbReference type="Pfam" id="PF08031">
    <property type="entry name" value="BBE"/>
    <property type="match status" value="1"/>
</dbReference>
<dbReference type="SUPFAM" id="SSF56176">
    <property type="entry name" value="FAD-binding/transporter-associated domain-like"/>
    <property type="match status" value="1"/>
</dbReference>
<evidence type="ECO:0000256" key="7">
    <source>
        <dbReference type="ARBA" id="ARBA00023002"/>
    </source>
</evidence>
<dbReference type="InterPro" id="IPR006094">
    <property type="entry name" value="Oxid_FAD_bind_N"/>
</dbReference>
<keyword evidence="3" id="KW-0285">Flavoprotein</keyword>
<accession>A0ABR2SY37</accession>
<dbReference type="Gene3D" id="3.30.465.10">
    <property type="match status" value="1"/>
</dbReference>
<dbReference type="InterPro" id="IPR036318">
    <property type="entry name" value="FAD-bd_PCMH-like_sf"/>
</dbReference>
<evidence type="ECO:0000256" key="8">
    <source>
        <dbReference type="ARBA" id="ARBA00023180"/>
    </source>
</evidence>
<dbReference type="EMBL" id="JBBPBN010000010">
    <property type="protein sequence ID" value="KAK9030147.1"/>
    <property type="molecule type" value="Genomic_DNA"/>
</dbReference>
<evidence type="ECO:0000256" key="1">
    <source>
        <dbReference type="ARBA" id="ARBA00001974"/>
    </source>
</evidence>
<protein>
    <recommendedName>
        <fullName evidence="9">FAD-binding PCMH-type domain-containing protein</fullName>
    </recommendedName>
</protein>
<proteinExistence type="inferred from homology"/>
<dbReference type="InterPro" id="IPR012951">
    <property type="entry name" value="BBE"/>
</dbReference>
<evidence type="ECO:0000256" key="6">
    <source>
        <dbReference type="ARBA" id="ARBA00022827"/>
    </source>
</evidence>
<comment type="similarity">
    <text evidence="2">Belongs to the oxygen-dependent FAD-linked oxidoreductase family.</text>
</comment>
<gene>
    <name evidence="10" type="ORF">V6N11_031578</name>
</gene>
<comment type="cofactor">
    <cofactor evidence="1">
        <name>FAD</name>
        <dbReference type="ChEBI" id="CHEBI:57692"/>
    </cofactor>
</comment>